<dbReference type="Proteomes" id="UP000677126">
    <property type="component" value="Chromosome"/>
</dbReference>
<feature type="region of interest" description="Disordered" evidence="1">
    <location>
        <begin position="192"/>
        <end position="228"/>
    </location>
</feature>
<dbReference type="InterPro" id="IPR024930">
    <property type="entry name" value="Skp_dom_sf"/>
</dbReference>
<dbReference type="InterPro" id="IPR005632">
    <property type="entry name" value="Chaperone_Skp"/>
</dbReference>
<name>A0ABX8E146_9SPHN</name>
<protein>
    <submittedName>
        <fullName evidence="3">OmpH family outer membrane protein</fullName>
    </submittedName>
</protein>
<feature type="signal peptide" evidence="2">
    <location>
        <begin position="1"/>
        <end position="27"/>
    </location>
</feature>
<feature type="chain" id="PRO_5046444983" evidence="2">
    <location>
        <begin position="28"/>
        <end position="228"/>
    </location>
</feature>
<feature type="compositionally biased region" description="Low complexity" evidence="1">
    <location>
        <begin position="207"/>
        <end position="228"/>
    </location>
</feature>
<evidence type="ECO:0000313" key="4">
    <source>
        <dbReference type="Proteomes" id="UP000677126"/>
    </source>
</evidence>
<keyword evidence="2" id="KW-0732">Signal</keyword>
<evidence type="ECO:0000256" key="1">
    <source>
        <dbReference type="SAM" id="MobiDB-lite"/>
    </source>
</evidence>
<gene>
    <name evidence="3" type="ORF">HT578_00040</name>
</gene>
<evidence type="ECO:0000256" key="2">
    <source>
        <dbReference type="SAM" id="SignalP"/>
    </source>
</evidence>
<dbReference type="EMBL" id="CP054856">
    <property type="protein sequence ID" value="QVM82309.1"/>
    <property type="molecule type" value="Genomic_DNA"/>
</dbReference>
<reference evidence="3 4" key="1">
    <citation type="journal article" date="2021" name="Int. J. Syst. Evol. Microbiol.">
        <title>Novosphingobium decolorationis sp. nov., an aniline blue-decolourizing bacterium isolated from East Pacific sediment.</title>
        <authorList>
            <person name="Chen X."/>
            <person name="Dong B."/>
            <person name="Chen T."/>
            <person name="Ren N."/>
            <person name="Wang J."/>
            <person name="Xu Y."/>
            <person name="Yang J."/>
            <person name="Zhu S."/>
            <person name="Chen J."/>
        </authorList>
    </citation>
    <scope>NUCLEOTIDE SEQUENCE [LARGE SCALE GENOMIC DNA]</scope>
    <source>
        <strain evidence="3 4">502str22</strain>
    </source>
</reference>
<keyword evidence="4" id="KW-1185">Reference proteome</keyword>
<feature type="compositionally biased region" description="Basic and acidic residues" evidence="1">
    <location>
        <begin position="196"/>
        <end position="206"/>
    </location>
</feature>
<accession>A0ABX8E146</accession>
<dbReference type="Gene3D" id="3.30.910.20">
    <property type="entry name" value="Skp domain"/>
    <property type="match status" value="1"/>
</dbReference>
<dbReference type="SUPFAM" id="SSF111384">
    <property type="entry name" value="OmpH-like"/>
    <property type="match status" value="1"/>
</dbReference>
<dbReference type="Pfam" id="PF03938">
    <property type="entry name" value="OmpH"/>
    <property type="match status" value="1"/>
</dbReference>
<dbReference type="SMART" id="SM00935">
    <property type="entry name" value="OmpH"/>
    <property type="match status" value="1"/>
</dbReference>
<organism evidence="3 4">
    <name type="scientific">Novosphingobium decolorationis</name>
    <dbReference type="NCBI Taxonomy" id="2698673"/>
    <lineage>
        <taxon>Bacteria</taxon>
        <taxon>Pseudomonadati</taxon>
        <taxon>Pseudomonadota</taxon>
        <taxon>Alphaproteobacteria</taxon>
        <taxon>Sphingomonadales</taxon>
        <taxon>Sphingomonadaceae</taxon>
        <taxon>Novosphingobium</taxon>
    </lineage>
</organism>
<evidence type="ECO:0000313" key="3">
    <source>
        <dbReference type="EMBL" id="QVM82309.1"/>
    </source>
</evidence>
<dbReference type="RefSeq" id="WP_213501391.1">
    <property type="nucleotide sequence ID" value="NZ_CP054856.1"/>
</dbReference>
<sequence length="228" mass="24208">MKTLLKSAALASTLALASVALPGVASAQSGTVVPGIGVADLEGIVFSSAANQTAREQRQTTYKAQIDQANSRRAAIQAQLQPLIQKYQTDSRAANPNEASLQQQAQQIQQIQQQGQQELQQILAPVSLSEAYVNEQIEDKLNDAVKAAMTKKKVTILLNPQSIQAITDGAYSLNQDILAELNTAIPTAQIVPPEGWEPRQVREARARQQQAGQAPAPAAGNTAAPAGR</sequence>
<proteinExistence type="predicted"/>